<name>X0YSA0_9ZZZZ</name>
<proteinExistence type="predicted"/>
<gene>
    <name evidence="1" type="ORF">S01H1_69389</name>
</gene>
<dbReference type="EMBL" id="BARS01046071">
    <property type="protein sequence ID" value="GAG39561.1"/>
    <property type="molecule type" value="Genomic_DNA"/>
</dbReference>
<protein>
    <recommendedName>
        <fullName evidence="2">HEPN domain-containing protein</fullName>
    </recommendedName>
</protein>
<sequence length="116" mass="13626">MGISDEDIEDALKKRIGNKYQSVQRASNVFKQEFNIELFERCSKREVETFRQTFEKRHPITHNLGIIDRKYLEKVRSGELKGRDVPVAVEEIESAIVFSIQVLKNLYSHLFKPDKK</sequence>
<dbReference type="AlphaFoldDB" id="X0YSA0"/>
<organism evidence="1">
    <name type="scientific">marine sediment metagenome</name>
    <dbReference type="NCBI Taxonomy" id="412755"/>
    <lineage>
        <taxon>unclassified sequences</taxon>
        <taxon>metagenomes</taxon>
        <taxon>ecological metagenomes</taxon>
    </lineage>
</organism>
<evidence type="ECO:0000313" key="1">
    <source>
        <dbReference type="EMBL" id="GAG39561.1"/>
    </source>
</evidence>
<accession>X0YSA0</accession>
<reference evidence="1" key="1">
    <citation type="journal article" date="2014" name="Front. Microbiol.">
        <title>High frequency of phylogenetically diverse reductive dehalogenase-homologous genes in deep subseafloor sedimentary metagenomes.</title>
        <authorList>
            <person name="Kawai M."/>
            <person name="Futagami T."/>
            <person name="Toyoda A."/>
            <person name="Takaki Y."/>
            <person name="Nishi S."/>
            <person name="Hori S."/>
            <person name="Arai W."/>
            <person name="Tsubouchi T."/>
            <person name="Morono Y."/>
            <person name="Uchiyama I."/>
            <person name="Ito T."/>
            <person name="Fujiyama A."/>
            <person name="Inagaki F."/>
            <person name="Takami H."/>
        </authorList>
    </citation>
    <scope>NUCLEOTIDE SEQUENCE</scope>
    <source>
        <strain evidence="1">Expedition CK06-06</strain>
    </source>
</reference>
<evidence type="ECO:0008006" key="2">
    <source>
        <dbReference type="Google" id="ProtNLM"/>
    </source>
</evidence>
<comment type="caution">
    <text evidence="1">The sequence shown here is derived from an EMBL/GenBank/DDBJ whole genome shotgun (WGS) entry which is preliminary data.</text>
</comment>